<dbReference type="Proteomes" id="UP000722625">
    <property type="component" value="Unassembled WGS sequence"/>
</dbReference>
<gene>
    <name evidence="1" type="ORF">KHA90_24160</name>
</gene>
<name>A0ABS5PIF0_9FLAO</name>
<evidence type="ECO:0000313" key="2">
    <source>
        <dbReference type="Proteomes" id="UP000722625"/>
    </source>
</evidence>
<dbReference type="RefSeq" id="WP_213307928.1">
    <property type="nucleotide sequence ID" value="NZ_JAGYVZ010000045.1"/>
</dbReference>
<evidence type="ECO:0000313" key="1">
    <source>
        <dbReference type="EMBL" id="MBS7234103.1"/>
    </source>
</evidence>
<dbReference type="PROSITE" id="PS51257">
    <property type="entry name" value="PROKAR_LIPOPROTEIN"/>
    <property type="match status" value="1"/>
</dbReference>
<dbReference type="EMBL" id="JAGYVZ010000045">
    <property type="protein sequence ID" value="MBS7234103.1"/>
    <property type="molecule type" value="Genomic_DNA"/>
</dbReference>
<reference evidence="1 2" key="1">
    <citation type="journal article" date="2018" name="Int. J. Syst. Evol. Microbiol.">
        <title>Flavobacterium chryseum sp. nov. and Flavobacterium psychroterrae sp. nov., novel environmental bacteria isolated from Antarctica.</title>
        <authorList>
            <person name="Kralova S."/>
            <person name="Svec P."/>
            <person name="Busse H.J."/>
            <person name="Stankova E."/>
            <person name="Vaczi P."/>
            <person name="Sedlacek I."/>
        </authorList>
    </citation>
    <scope>NUCLEOTIDE SEQUENCE [LARGE SCALE GENOMIC DNA]</scope>
    <source>
        <strain evidence="1 2">CCM 8827</strain>
    </source>
</reference>
<proteinExistence type="predicted"/>
<comment type="caution">
    <text evidence="1">The sequence shown here is derived from an EMBL/GenBank/DDBJ whole genome shotgun (WGS) entry which is preliminary data.</text>
</comment>
<keyword evidence="2" id="KW-1185">Reference proteome</keyword>
<organism evidence="1 2">
    <name type="scientific">Flavobacterium psychroterrae</name>
    <dbReference type="NCBI Taxonomy" id="2133767"/>
    <lineage>
        <taxon>Bacteria</taxon>
        <taxon>Pseudomonadati</taxon>
        <taxon>Bacteroidota</taxon>
        <taxon>Flavobacteriia</taxon>
        <taxon>Flavobacteriales</taxon>
        <taxon>Flavobacteriaceae</taxon>
        <taxon>Flavobacterium</taxon>
    </lineage>
</organism>
<protein>
    <recommendedName>
        <fullName evidence="3">Lipoprotein</fullName>
    </recommendedName>
</protein>
<evidence type="ECO:0008006" key="3">
    <source>
        <dbReference type="Google" id="ProtNLM"/>
    </source>
</evidence>
<sequence>MKNKLLRRSKTIYILLSILFLGCVKNKNDNSFYDKVIYYHSNFYKLPGPPDNSKRFEVYYSDFVNEKDKTNYKKLSQFGFIERKINNEFSSKIDSFFINKNPGKYFPNYKCLECYQDILLFYKKEKIIGIAKFDFKCNKYCFTNFESNKKRYLKKDCLQYNYLFKK</sequence>
<accession>A0ABS5PIF0</accession>